<evidence type="ECO:0000313" key="2">
    <source>
        <dbReference type="RefSeq" id="XP_025409035.1"/>
    </source>
</evidence>
<dbReference type="Proteomes" id="UP000694846">
    <property type="component" value="Unplaced"/>
</dbReference>
<name>A0A8B8FFA5_9HEMI</name>
<dbReference type="GeneID" id="112682609"/>
<proteinExistence type="predicted"/>
<keyword evidence="1" id="KW-1185">Reference proteome</keyword>
<sequence length="98" mass="11912">MNSFLKLLLNKMKNFTILSMIIALLVIGQVFCQNTRRRGDGRDEYRQQYPRPSRPPPGGRWFGENYGWQYQRGGDYWYHPQSVWRWQPNNGWMNSYYK</sequence>
<gene>
    <name evidence="2" type="primary">LOC112682609</name>
</gene>
<evidence type="ECO:0000313" key="1">
    <source>
        <dbReference type="Proteomes" id="UP000694846"/>
    </source>
</evidence>
<organism evidence="1 2">
    <name type="scientific">Sipha flava</name>
    <name type="common">yellow sugarcane aphid</name>
    <dbReference type="NCBI Taxonomy" id="143950"/>
    <lineage>
        <taxon>Eukaryota</taxon>
        <taxon>Metazoa</taxon>
        <taxon>Ecdysozoa</taxon>
        <taxon>Arthropoda</taxon>
        <taxon>Hexapoda</taxon>
        <taxon>Insecta</taxon>
        <taxon>Pterygota</taxon>
        <taxon>Neoptera</taxon>
        <taxon>Paraneoptera</taxon>
        <taxon>Hemiptera</taxon>
        <taxon>Sternorrhyncha</taxon>
        <taxon>Aphidomorpha</taxon>
        <taxon>Aphidoidea</taxon>
        <taxon>Aphididae</taxon>
        <taxon>Sipha</taxon>
    </lineage>
</organism>
<reference evidence="2" key="1">
    <citation type="submission" date="2025-08" db="UniProtKB">
        <authorList>
            <consortium name="RefSeq"/>
        </authorList>
    </citation>
    <scope>IDENTIFICATION</scope>
    <source>
        <tissue evidence="2">Whole body</tissue>
    </source>
</reference>
<dbReference type="AlphaFoldDB" id="A0A8B8FFA5"/>
<accession>A0A8B8FFA5</accession>
<protein>
    <submittedName>
        <fullName evidence="2">Uncharacterized protein LOC112682609</fullName>
    </submittedName>
</protein>
<dbReference type="OrthoDB" id="6624912at2759"/>
<dbReference type="RefSeq" id="XP_025409035.1">
    <property type="nucleotide sequence ID" value="XM_025553250.1"/>
</dbReference>